<name>A0A9D2MQN0_9FIRM</name>
<dbReference type="AlphaFoldDB" id="A0A9D2MQN0"/>
<sequence length="52" mass="5957">MKEIKRDSRKGNADEITGKGSKMSIAVQVQLTLIRHHNLHDFRKNDRKAARG</sequence>
<comment type="caution">
    <text evidence="2">The sequence shown here is derived from an EMBL/GenBank/DDBJ whole genome shotgun (WGS) entry which is preliminary data.</text>
</comment>
<proteinExistence type="predicted"/>
<organism evidence="2 3">
    <name type="scientific">Candidatus Eisenbergiella merdigallinarum</name>
    <dbReference type="NCBI Taxonomy" id="2838552"/>
    <lineage>
        <taxon>Bacteria</taxon>
        <taxon>Bacillati</taxon>
        <taxon>Bacillota</taxon>
        <taxon>Clostridia</taxon>
        <taxon>Lachnospirales</taxon>
        <taxon>Lachnospiraceae</taxon>
        <taxon>Eisenbergiella</taxon>
    </lineage>
</organism>
<feature type="compositionally biased region" description="Basic and acidic residues" evidence="1">
    <location>
        <begin position="1"/>
        <end position="17"/>
    </location>
</feature>
<protein>
    <submittedName>
        <fullName evidence="2">Uncharacterized protein</fullName>
    </submittedName>
</protein>
<reference evidence="2" key="2">
    <citation type="submission" date="2021-04" db="EMBL/GenBank/DDBJ databases">
        <authorList>
            <person name="Gilroy R."/>
        </authorList>
    </citation>
    <scope>NUCLEOTIDE SEQUENCE</scope>
    <source>
        <strain evidence="2">USAMLcec3-2134</strain>
    </source>
</reference>
<gene>
    <name evidence="2" type="ORF">H9763_02105</name>
</gene>
<evidence type="ECO:0000256" key="1">
    <source>
        <dbReference type="SAM" id="MobiDB-lite"/>
    </source>
</evidence>
<evidence type="ECO:0000313" key="2">
    <source>
        <dbReference type="EMBL" id="HJB90241.1"/>
    </source>
</evidence>
<reference evidence="2" key="1">
    <citation type="journal article" date="2021" name="PeerJ">
        <title>Extensive microbial diversity within the chicken gut microbiome revealed by metagenomics and culture.</title>
        <authorList>
            <person name="Gilroy R."/>
            <person name="Ravi A."/>
            <person name="Getino M."/>
            <person name="Pursley I."/>
            <person name="Horton D.L."/>
            <person name="Alikhan N.F."/>
            <person name="Baker D."/>
            <person name="Gharbi K."/>
            <person name="Hall N."/>
            <person name="Watson M."/>
            <person name="Adriaenssens E.M."/>
            <person name="Foster-Nyarko E."/>
            <person name="Jarju S."/>
            <person name="Secka A."/>
            <person name="Antonio M."/>
            <person name="Oren A."/>
            <person name="Chaudhuri R.R."/>
            <person name="La Ragione R."/>
            <person name="Hildebrand F."/>
            <person name="Pallen M.J."/>
        </authorList>
    </citation>
    <scope>NUCLEOTIDE SEQUENCE</scope>
    <source>
        <strain evidence="2">USAMLcec3-2134</strain>
    </source>
</reference>
<feature type="region of interest" description="Disordered" evidence="1">
    <location>
        <begin position="1"/>
        <end position="21"/>
    </location>
</feature>
<dbReference type="Proteomes" id="UP000886883">
    <property type="component" value="Unassembled WGS sequence"/>
</dbReference>
<dbReference type="EMBL" id="DWXE01000006">
    <property type="protein sequence ID" value="HJB90241.1"/>
    <property type="molecule type" value="Genomic_DNA"/>
</dbReference>
<accession>A0A9D2MQN0</accession>
<evidence type="ECO:0000313" key="3">
    <source>
        <dbReference type="Proteomes" id="UP000886883"/>
    </source>
</evidence>